<dbReference type="EMBL" id="JAACJJ010000002">
    <property type="protein sequence ID" value="KAF5329381.1"/>
    <property type="molecule type" value="Genomic_DNA"/>
</dbReference>
<dbReference type="PANTHER" id="PTHR24346:SF30">
    <property type="entry name" value="MATERNAL EMBRYONIC LEUCINE ZIPPER KINASE"/>
    <property type="match status" value="1"/>
</dbReference>
<dbReference type="PANTHER" id="PTHR24346">
    <property type="entry name" value="MAP/MICROTUBULE AFFINITY-REGULATING KINASE"/>
    <property type="match status" value="1"/>
</dbReference>
<dbReference type="GO" id="GO:0004674">
    <property type="term" value="F:protein serine/threonine kinase activity"/>
    <property type="evidence" value="ECO:0007669"/>
    <property type="project" value="TreeGrafter"/>
</dbReference>
<dbReference type="AlphaFoldDB" id="A0A8H5FA46"/>
<comment type="caution">
    <text evidence="4">The sequence shown here is derived from an EMBL/GenBank/DDBJ whole genome shotgun (WGS) entry which is preliminary data.</text>
</comment>
<reference evidence="4 5" key="1">
    <citation type="journal article" date="2020" name="ISME J.">
        <title>Uncovering the hidden diversity of litter-decomposition mechanisms in mushroom-forming fungi.</title>
        <authorList>
            <person name="Floudas D."/>
            <person name="Bentzer J."/>
            <person name="Ahren D."/>
            <person name="Johansson T."/>
            <person name="Persson P."/>
            <person name="Tunlid A."/>
        </authorList>
    </citation>
    <scope>NUCLEOTIDE SEQUENCE [LARGE SCALE GENOMIC DNA]</scope>
    <source>
        <strain evidence="4 5">CBS 101986</strain>
    </source>
</reference>
<protein>
    <recommendedName>
        <fullName evidence="3">Protein kinase domain-containing protein</fullName>
    </recommendedName>
</protein>
<dbReference type="PROSITE" id="PS50011">
    <property type="entry name" value="PROTEIN_KINASE_DOM"/>
    <property type="match status" value="1"/>
</dbReference>
<keyword evidence="2" id="KW-0067">ATP-binding</keyword>
<dbReference type="InterPro" id="IPR011009">
    <property type="entry name" value="Kinase-like_dom_sf"/>
</dbReference>
<dbReference type="OrthoDB" id="541276at2759"/>
<dbReference type="Gene3D" id="1.10.510.10">
    <property type="entry name" value="Transferase(Phosphotransferase) domain 1"/>
    <property type="match status" value="1"/>
</dbReference>
<dbReference type="GO" id="GO:0005524">
    <property type="term" value="F:ATP binding"/>
    <property type="evidence" value="ECO:0007669"/>
    <property type="project" value="UniProtKB-KW"/>
</dbReference>
<organism evidence="4 5">
    <name type="scientific">Psilocybe cf. subviscida</name>
    <dbReference type="NCBI Taxonomy" id="2480587"/>
    <lineage>
        <taxon>Eukaryota</taxon>
        <taxon>Fungi</taxon>
        <taxon>Dikarya</taxon>
        <taxon>Basidiomycota</taxon>
        <taxon>Agaricomycotina</taxon>
        <taxon>Agaricomycetes</taxon>
        <taxon>Agaricomycetidae</taxon>
        <taxon>Agaricales</taxon>
        <taxon>Agaricineae</taxon>
        <taxon>Strophariaceae</taxon>
        <taxon>Psilocybe</taxon>
    </lineage>
</organism>
<sequence length="412" mass="45885">MSKKPAVPPTYPPLGSFIDDNTLELVEVLRFEGYGVVYRAEAYFAPQRSCSVKCLRSARGQSVKWRQLLLREIALHQMASKHPAVVTLDRVVEEGGFTFIIMDFAADDNLFTQTLHKTHYLGNDTLIKLVFLQLLDAVQYCHSLGIYHQDLRPKNVLCYDRGYRIALTNFGLATTDKYSTELRTGSVYYVGPECQAGGSERPEPYSPMQSDIWSLGIILLNLVTARNPWKSATPDDAAYQAYLRDPSHFLPSALPISDELNNVLVRVLAINWKTRIPLPELRVCIKNIKNLYSKDVIFESDLARCPWEEGLDLGHGAHHAVQAQQPAPTPEKRPVPDIPEGVEPSCVLSITSRTPSPLSSFRNFNPVAARLAQSSVISSTSSCSSATTDYGSCFRPRELSSQSSIHTVIGRN</sequence>
<proteinExistence type="predicted"/>
<keyword evidence="5" id="KW-1185">Reference proteome</keyword>
<accession>A0A8H5FA46</accession>
<dbReference type="GO" id="GO:0005737">
    <property type="term" value="C:cytoplasm"/>
    <property type="evidence" value="ECO:0007669"/>
    <property type="project" value="TreeGrafter"/>
</dbReference>
<evidence type="ECO:0000256" key="2">
    <source>
        <dbReference type="ARBA" id="ARBA00022840"/>
    </source>
</evidence>
<gene>
    <name evidence="4" type="ORF">D9619_009218</name>
</gene>
<evidence type="ECO:0000259" key="3">
    <source>
        <dbReference type="PROSITE" id="PS50011"/>
    </source>
</evidence>
<dbReference type="InterPro" id="IPR008266">
    <property type="entry name" value="Tyr_kinase_AS"/>
</dbReference>
<dbReference type="PROSITE" id="PS00109">
    <property type="entry name" value="PROTEIN_KINASE_TYR"/>
    <property type="match status" value="1"/>
</dbReference>
<dbReference type="Proteomes" id="UP000567179">
    <property type="component" value="Unassembled WGS sequence"/>
</dbReference>
<dbReference type="SUPFAM" id="SSF56112">
    <property type="entry name" value="Protein kinase-like (PK-like)"/>
    <property type="match status" value="1"/>
</dbReference>
<evidence type="ECO:0000313" key="5">
    <source>
        <dbReference type="Proteomes" id="UP000567179"/>
    </source>
</evidence>
<evidence type="ECO:0000256" key="1">
    <source>
        <dbReference type="ARBA" id="ARBA00022741"/>
    </source>
</evidence>
<dbReference type="Pfam" id="PF00069">
    <property type="entry name" value="Pkinase"/>
    <property type="match status" value="1"/>
</dbReference>
<feature type="domain" description="Protein kinase" evidence="3">
    <location>
        <begin position="23"/>
        <end position="292"/>
    </location>
</feature>
<dbReference type="GO" id="GO:0035556">
    <property type="term" value="P:intracellular signal transduction"/>
    <property type="evidence" value="ECO:0007669"/>
    <property type="project" value="TreeGrafter"/>
</dbReference>
<keyword evidence="1" id="KW-0547">Nucleotide-binding</keyword>
<dbReference type="InterPro" id="IPR000719">
    <property type="entry name" value="Prot_kinase_dom"/>
</dbReference>
<evidence type="ECO:0000313" key="4">
    <source>
        <dbReference type="EMBL" id="KAF5329381.1"/>
    </source>
</evidence>
<name>A0A8H5FA46_9AGAR</name>